<evidence type="ECO:0000313" key="3">
    <source>
        <dbReference type="Proteomes" id="UP000274637"/>
    </source>
</evidence>
<dbReference type="EMBL" id="MH744420">
    <property type="protein sequence ID" value="AYD81667.1"/>
    <property type="molecule type" value="Genomic_DNA"/>
</dbReference>
<name>A0A386K9E8_9CAUD</name>
<dbReference type="Proteomes" id="UP000274637">
    <property type="component" value="Segment"/>
</dbReference>
<sequence length="88" mass="10434">MNRRPSLWNRLFPSRRRPAPAPPRLDYARIHRLERELGLIEERPIRPHLTVCLTKNCDGDTEEIRTWSGLLIHRVHYCQPRTGEGAQR</sequence>
<protein>
    <submittedName>
        <fullName evidence="2">Uncharacterized protein</fullName>
    </submittedName>
</protein>
<evidence type="ECO:0000313" key="2">
    <source>
        <dbReference type="EMBL" id="AYD81667.1"/>
    </source>
</evidence>
<gene>
    <name evidence="2" type="primary">66</name>
    <name evidence="2" type="ORF">SEA_KROMP_66</name>
</gene>
<proteinExistence type="predicted"/>
<organism evidence="2 3">
    <name type="scientific">Streptomyces phage Kromp</name>
    <dbReference type="NCBI Taxonomy" id="2315619"/>
    <lineage>
        <taxon>Viruses</taxon>
        <taxon>Duplodnaviria</taxon>
        <taxon>Heunggongvirae</taxon>
        <taxon>Uroviricota</taxon>
        <taxon>Caudoviricetes</taxon>
        <taxon>Krompvirus</taxon>
        <taxon>Krompvirus kromp</taxon>
    </lineage>
</organism>
<keyword evidence="3" id="KW-1185">Reference proteome</keyword>
<evidence type="ECO:0000256" key="1">
    <source>
        <dbReference type="SAM" id="MobiDB-lite"/>
    </source>
</evidence>
<reference evidence="3" key="1">
    <citation type="submission" date="2018-08" db="EMBL/GenBank/DDBJ databases">
        <authorList>
            <person name="Mousa M."/>
            <person name="Kelsky B.L."/>
            <person name="Goh L.M."/>
            <person name="Shaffer C.D."/>
            <person name="Weston-Hafer K.A."/>
            <person name="Russell D.A."/>
            <person name="Pope W.H."/>
            <person name="Jacobs-Sera D."/>
            <person name="Hendrix R.W."/>
            <person name="Hatfull G.F."/>
        </authorList>
    </citation>
    <scope>NUCLEOTIDE SEQUENCE [LARGE SCALE GENOMIC DNA]</scope>
</reference>
<feature type="region of interest" description="Disordered" evidence="1">
    <location>
        <begin position="1"/>
        <end position="23"/>
    </location>
</feature>
<accession>A0A386K9E8</accession>